<evidence type="ECO:0000256" key="8">
    <source>
        <dbReference type="ARBA" id="ARBA00023136"/>
    </source>
</evidence>
<name>A0A4R6U8K2_9BACI</name>
<feature type="transmembrane region" description="Helical" evidence="9">
    <location>
        <begin position="20"/>
        <end position="40"/>
    </location>
</feature>
<evidence type="ECO:0000256" key="7">
    <source>
        <dbReference type="ARBA" id="ARBA00022989"/>
    </source>
</evidence>
<dbReference type="EMBL" id="SNYJ01000001">
    <property type="protein sequence ID" value="TDQ42721.1"/>
    <property type="molecule type" value="Genomic_DNA"/>
</dbReference>
<feature type="domain" description="ABC transporter" evidence="10">
    <location>
        <begin position="337"/>
        <end position="572"/>
    </location>
</feature>
<evidence type="ECO:0000313" key="13">
    <source>
        <dbReference type="Proteomes" id="UP000295632"/>
    </source>
</evidence>
<feature type="transmembrane region" description="Helical" evidence="9">
    <location>
        <begin position="134"/>
        <end position="157"/>
    </location>
</feature>
<dbReference type="InterPro" id="IPR003593">
    <property type="entry name" value="AAA+_ATPase"/>
</dbReference>
<feature type="transmembrane region" description="Helical" evidence="9">
    <location>
        <begin position="281"/>
        <end position="301"/>
    </location>
</feature>
<feature type="transmembrane region" description="Helical" evidence="9">
    <location>
        <begin position="60"/>
        <end position="89"/>
    </location>
</feature>
<accession>A0A4R6U8K2</accession>
<dbReference type="InterPro" id="IPR003439">
    <property type="entry name" value="ABC_transporter-like_ATP-bd"/>
</dbReference>
<dbReference type="GO" id="GO:0005886">
    <property type="term" value="C:plasma membrane"/>
    <property type="evidence" value="ECO:0007669"/>
    <property type="project" value="UniProtKB-SubCell"/>
</dbReference>
<feature type="transmembrane region" description="Helical" evidence="9">
    <location>
        <begin position="163"/>
        <end position="180"/>
    </location>
</feature>
<dbReference type="Gene3D" id="1.20.1560.10">
    <property type="entry name" value="ABC transporter type 1, transmembrane domain"/>
    <property type="match status" value="1"/>
</dbReference>
<evidence type="ECO:0000259" key="10">
    <source>
        <dbReference type="PROSITE" id="PS50893"/>
    </source>
</evidence>
<dbReference type="PROSITE" id="PS50929">
    <property type="entry name" value="ABC_TM1F"/>
    <property type="match status" value="1"/>
</dbReference>
<dbReference type="RefSeq" id="WP_133578560.1">
    <property type="nucleotide sequence ID" value="NZ_SNYJ01000001.1"/>
</dbReference>
<dbReference type="CDD" id="cd18541">
    <property type="entry name" value="ABC_6TM_TmrB_like"/>
    <property type="match status" value="1"/>
</dbReference>
<gene>
    <name evidence="12" type="ORF">EV213_101150</name>
</gene>
<organism evidence="12 13">
    <name type="scientific">Aureibacillus halotolerans</name>
    <dbReference type="NCBI Taxonomy" id="1508390"/>
    <lineage>
        <taxon>Bacteria</taxon>
        <taxon>Bacillati</taxon>
        <taxon>Bacillota</taxon>
        <taxon>Bacilli</taxon>
        <taxon>Bacillales</taxon>
        <taxon>Bacillaceae</taxon>
        <taxon>Aureibacillus</taxon>
    </lineage>
</organism>
<proteinExistence type="predicted"/>
<comment type="subcellular location">
    <subcellularLocation>
        <location evidence="1">Cell membrane</location>
        <topology evidence="1">Multi-pass membrane protein</topology>
    </subcellularLocation>
</comment>
<dbReference type="InterPro" id="IPR027417">
    <property type="entry name" value="P-loop_NTPase"/>
</dbReference>
<dbReference type="SUPFAM" id="SSF52540">
    <property type="entry name" value="P-loop containing nucleoside triphosphate hydrolases"/>
    <property type="match status" value="1"/>
</dbReference>
<sequence length="582" mass="64766">MFQVLKRMSWFFKEEKKRYIIALTLLIVVGVIDIVPPRIIGLAVDKLQNGGLDYDVVTTYITVIIGSAVVSYFLTFIWMSKLFGGAFVAERRLRSKLMKHLFDMAPPFYERNRTGDLMARGTNDLKAVSMTAGFGLLTLVDSTVFMLTILLAMTILIDWKLTLAAILPLPIMALCITFLGRKIHQRFTVAQAAFGHINDRVLESVGGMRVIRAFRKERDDERRFQEMSEDVYQKNVEVAKIEAFFDPVVNLIVGLSYIIGIGFGSYLVFHGQLTIGELVTFNIYLGMMIWPMFAIGELINIMQRGNASLARVNDTLAEKEDVPDPQTPVSSNGEADIVFNSVTFSYPETNEYQLKDISLQIQKGETVGIVGRTGSGKSTFIKQLLRFYPGTVGVINVGGVHIESQTKNALRSRIGYVPQDHILFSASVKENILFGNPSASEADIEESIRLSALHKDLAFLPEGVETMVGEQGVALSGGQKQRISIARALLAQPDILILDDSLSAVDAKTESAIVNNLKTERAGKTTLITTHRMSAVEHADQIYVFDNGRIVERGTHEELMASEGWYKEQAFAQQLEKEEVVS</sequence>
<dbReference type="FunFam" id="1.20.1560.10:FF:000011">
    <property type="entry name" value="Multidrug ABC transporter ATP-binding protein"/>
    <property type="match status" value="1"/>
</dbReference>
<keyword evidence="13" id="KW-1185">Reference proteome</keyword>
<dbReference type="InterPro" id="IPR039421">
    <property type="entry name" value="Type_1_exporter"/>
</dbReference>
<protein>
    <submittedName>
        <fullName evidence="12">ATP-binding cassette subfamily B protein</fullName>
    </submittedName>
</protein>
<dbReference type="Pfam" id="PF00005">
    <property type="entry name" value="ABC_tran"/>
    <property type="match status" value="1"/>
</dbReference>
<dbReference type="GO" id="GO:0005524">
    <property type="term" value="F:ATP binding"/>
    <property type="evidence" value="ECO:0007669"/>
    <property type="project" value="UniProtKB-KW"/>
</dbReference>
<evidence type="ECO:0000313" key="12">
    <source>
        <dbReference type="EMBL" id="TDQ42721.1"/>
    </source>
</evidence>
<reference evidence="12 13" key="1">
    <citation type="submission" date="2019-03" db="EMBL/GenBank/DDBJ databases">
        <title>Genomic Encyclopedia of Type Strains, Phase IV (KMG-IV): sequencing the most valuable type-strain genomes for metagenomic binning, comparative biology and taxonomic classification.</title>
        <authorList>
            <person name="Goeker M."/>
        </authorList>
    </citation>
    <scope>NUCLEOTIDE SEQUENCE [LARGE SCALE GENOMIC DNA]</scope>
    <source>
        <strain evidence="12 13">DSM 28697</strain>
    </source>
</reference>
<dbReference type="PROSITE" id="PS50893">
    <property type="entry name" value="ABC_TRANSPORTER_2"/>
    <property type="match status" value="1"/>
</dbReference>
<evidence type="ECO:0000256" key="1">
    <source>
        <dbReference type="ARBA" id="ARBA00004651"/>
    </source>
</evidence>
<evidence type="ECO:0000256" key="4">
    <source>
        <dbReference type="ARBA" id="ARBA00022692"/>
    </source>
</evidence>
<dbReference type="FunFam" id="3.40.50.300:FF:000221">
    <property type="entry name" value="Multidrug ABC transporter ATP-binding protein"/>
    <property type="match status" value="1"/>
</dbReference>
<dbReference type="Gene3D" id="3.40.50.300">
    <property type="entry name" value="P-loop containing nucleotide triphosphate hydrolases"/>
    <property type="match status" value="1"/>
</dbReference>
<evidence type="ECO:0000256" key="2">
    <source>
        <dbReference type="ARBA" id="ARBA00022448"/>
    </source>
</evidence>
<dbReference type="AlphaFoldDB" id="A0A4R6U8K2"/>
<evidence type="ECO:0000259" key="11">
    <source>
        <dbReference type="PROSITE" id="PS50929"/>
    </source>
</evidence>
<dbReference type="Pfam" id="PF00664">
    <property type="entry name" value="ABC_membrane"/>
    <property type="match status" value="1"/>
</dbReference>
<dbReference type="InterPro" id="IPR011527">
    <property type="entry name" value="ABC1_TM_dom"/>
</dbReference>
<dbReference type="PANTHER" id="PTHR43394">
    <property type="entry name" value="ATP-DEPENDENT PERMEASE MDL1, MITOCHONDRIAL"/>
    <property type="match status" value="1"/>
</dbReference>
<dbReference type="PANTHER" id="PTHR43394:SF1">
    <property type="entry name" value="ATP-BINDING CASSETTE SUB-FAMILY B MEMBER 10, MITOCHONDRIAL"/>
    <property type="match status" value="1"/>
</dbReference>
<evidence type="ECO:0000256" key="6">
    <source>
        <dbReference type="ARBA" id="ARBA00022840"/>
    </source>
</evidence>
<keyword evidence="3" id="KW-1003">Cell membrane</keyword>
<feature type="domain" description="ABC transmembrane type-1" evidence="11">
    <location>
        <begin position="20"/>
        <end position="304"/>
    </location>
</feature>
<feature type="transmembrane region" description="Helical" evidence="9">
    <location>
        <begin position="248"/>
        <end position="269"/>
    </location>
</feature>
<dbReference type="InterPro" id="IPR017871">
    <property type="entry name" value="ABC_transporter-like_CS"/>
</dbReference>
<comment type="caution">
    <text evidence="12">The sequence shown here is derived from an EMBL/GenBank/DDBJ whole genome shotgun (WGS) entry which is preliminary data.</text>
</comment>
<keyword evidence="8 9" id="KW-0472">Membrane</keyword>
<keyword evidence="4 9" id="KW-0812">Transmembrane</keyword>
<dbReference type="SUPFAM" id="SSF90123">
    <property type="entry name" value="ABC transporter transmembrane region"/>
    <property type="match status" value="1"/>
</dbReference>
<dbReference type="PROSITE" id="PS00211">
    <property type="entry name" value="ABC_TRANSPORTER_1"/>
    <property type="match status" value="1"/>
</dbReference>
<keyword evidence="7 9" id="KW-1133">Transmembrane helix</keyword>
<evidence type="ECO:0000256" key="5">
    <source>
        <dbReference type="ARBA" id="ARBA00022741"/>
    </source>
</evidence>
<keyword evidence="5" id="KW-0547">Nucleotide-binding</keyword>
<keyword evidence="6 12" id="KW-0067">ATP-binding</keyword>
<evidence type="ECO:0000256" key="3">
    <source>
        <dbReference type="ARBA" id="ARBA00022475"/>
    </source>
</evidence>
<evidence type="ECO:0000256" key="9">
    <source>
        <dbReference type="SAM" id="Phobius"/>
    </source>
</evidence>
<dbReference type="GO" id="GO:0015421">
    <property type="term" value="F:ABC-type oligopeptide transporter activity"/>
    <property type="evidence" value="ECO:0007669"/>
    <property type="project" value="TreeGrafter"/>
</dbReference>
<dbReference type="Proteomes" id="UP000295632">
    <property type="component" value="Unassembled WGS sequence"/>
</dbReference>
<dbReference type="OrthoDB" id="9770415at2"/>
<dbReference type="SMART" id="SM00382">
    <property type="entry name" value="AAA"/>
    <property type="match status" value="1"/>
</dbReference>
<keyword evidence="2" id="KW-0813">Transport</keyword>
<dbReference type="GO" id="GO:0016887">
    <property type="term" value="F:ATP hydrolysis activity"/>
    <property type="evidence" value="ECO:0007669"/>
    <property type="project" value="InterPro"/>
</dbReference>
<dbReference type="InterPro" id="IPR036640">
    <property type="entry name" value="ABC1_TM_sf"/>
</dbReference>